<accession>A0A6B0V4S1</accession>
<organism evidence="2">
    <name type="scientific">Ixodes ricinus</name>
    <name type="common">Common tick</name>
    <name type="synonym">Acarus ricinus</name>
    <dbReference type="NCBI Taxonomy" id="34613"/>
    <lineage>
        <taxon>Eukaryota</taxon>
        <taxon>Metazoa</taxon>
        <taxon>Ecdysozoa</taxon>
        <taxon>Arthropoda</taxon>
        <taxon>Chelicerata</taxon>
        <taxon>Arachnida</taxon>
        <taxon>Acari</taxon>
        <taxon>Parasitiformes</taxon>
        <taxon>Ixodida</taxon>
        <taxon>Ixodoidea</taxon>
        <taxon>Ixodidae</taxon>
        <taxon>Ixodinae</taxon>
        <taxon>Ixodes</taxon>
    </lineage>
</organism>
<sequence length="225" mass="24814">MDDTRILWISFQVFFVTSGAYSGPGTSNLDQYIDNVTDSLYSTVQKMIPDDSPVTVPNVQLFLSNSLTPTPFTSFSLGTFSGLGNSFHRSAPCSVRDKNIESRVTCKVNFTNLQATLPKFKGDEDIKYVLLINASGLLFLSLPKDQRNATVKLMTLSSVNFTMQVTGTALKENEPTSTPSMYSLDEDNPTNFKQTYQLVFQKFATDGKFIEALNAALASVPKVNL</sequence>
<evidence type="ECO:0000313" key="2">
    <source>
        <dbReference type="EMBL" id="MXU96691.1"/>
    </source>
</evidence>
<name>A0A6B0V4S1_IXORI</name>
<dbReference type="EMBL" id="GIFC01014608">
    <property type="protein sequence ID" value="MXU96691.1"/>
    <property type="molecule type" value="Transcribed_RNA"/>
</dbReference>
<protein>
    <submittedName>
        <fullName evidence="2">Putative secreted protein</fullName>
    </submittedName>
</protein>
<reference evidence="2" key="1">
    <citation type="submission" date="2019-12" db="EMBL/GenBank/DDBJ databases">
        <title>An insight into the sialome of adult female Ixodes ricinus ticks feeding for 6 days.</title>
        <authorList>
            <person name="Perner J."/>
            <person name="Ribeiro J.M.C."/>
        </authorList>
    </citation>
    <scope>NUCLEOTIDE SEQUENCE</scope>
    <source>
        <strain evidence="2">Semi-engorged</strain>
        <tissue evidence="2">Salivary glands</tissue>
    </source>
</reference>
<feature type="signal peptide" evidence="1">
    <location>
        <begin position="1"/>
        <end position="22"/>
    </location>
</feature>
<dbReference type="AlphaFoldDB" id="A0A6B0V4S1"/>
<keyword evidence="1" id="KW-0732">Signal</keyword>
<evidence type="ECO:0000256" key="1">
    <source>
        <dbReference type="SAM" id="SignalP"/>
    </source>
</evidence>
<proteinExistence type="predicted"/>
<feature type="chain" id="PRO_5025667508" evidence="1">
    <location>
        <begin position="23"/>
        <end position="225"/>
    </location>
</feature>